<protein>
    <submittedName>
        <fullName evidence="1">Uncharacterized protein</fullName>
    </submittedName>
</protein>
<keyword evidence="2" id="KW-1185">Reference proteome</keyword>
<organism evidence="1 2">
    <name type="scientific">Ancylobacter mangrovi</name>
    <dbReference type="NCBI Taxonomy" id="2972472"/>
    <lineage>
        <taxon>Bacteria</taxon>
        <taxon>Pseudomonadati</taxon>
        <taxon>Pseudomonadota</taxon>
        <taxon>Alphaproteobacteria</taxon>
        <taxon>Hyphomicrobiales</taxon>
        <taxon>Xanthobacteraceae</taxon>
        <taxon>Ancylobacter</taxon>
    </lineage>
</organism>
<dbReference type="EMBL" id="JANTHZ010000015">
    <property type="protein sequence ID" value="MCS0497889.1"/>
    <property type="molecule type" value="Genomic_DNA"/>
</dbReference>
<comment type="caution">
    <text evidence="1">The sequence shown here is derived from an EMBL/GenBank/DDBJ whole genome shotgun (WGS) entry which is preliminary data.</text>
</comment>
<dbReference type="AlphaFoldDB" id="A0A9X2T7X6"/>
<reference evidence="1" key="1">
    <citation type="submission" date="2022-08" db="EMBL/GenBank/DDBJ databases">
        <authorList>
            <person name="Li F."/>
        </authorList>
    </citation>
    <scope>NUCLEOTIDE SEQUENCE</scope>
    <source>
        <strain evidence="1">MQZ15Z-1</strain>
    </source>
</reference>
<evidence type="ECO:0000313" key="1">
    <source>
        <dbReference type="EMBL" id="MCS0497889.1"/>
    </source>
</evidence>
<gene>
    <name evidence="1" type="ORF">NVS89_22620</name>
</gene>
<proteinExistence type="predicted"/>
<dbReference type="RefSeq" id="WP_258735046.1">
    <property type="nucleotide sequence ID" value="NZ_JANTHZ010000015.1"/>
</dbReference>
<evidence type="ECO:0000313" key="2">
    <source>
        <dbReference type="Proteomes" id="UP001151088"/>
    </source>
</evidence>
<sequence>MARIYVRTADPLADRLQAAQQRLRVARNEKRAEYARLRRYHRPRASIARQLEEITTALLRAELKAMPMRRDRPVPVADLFDA</sequence>
<dbReference type="Proteomes" id="UP001151088">
    <property type="component" value="Unassembled WGS sequence"/>
</dbReference>
<name>A0A9X2T7X6_9HYPH</name>
<accession>A0A9X2T7X6</accession>